<proteinExistence type="predicted"/>
<feature type="non-terminal residue" evidence="1">
    <location>
        <position position="76"/>
    </location>
</feature>
<name>A0A1Y3EMY3_9BILA</name>
<dbReference type="EMBL" id="LVZM01007259">
    <property type="protein sequence ID" value="OUC46285.1"/>
    <property type="molecule type" value="Genomic_DNA"/>
</dbReference>
<evidence type="ECO:0000313" key="2">
    <source>
        <dbReference type="Proteomes" id="UP000243006"/>
    </source>
</evidence>
<dbReference type="AlphaFoldDB" id="A0A1Y3EMY3"/>
<gene>
    <name evidence="1" type="ORF">D917_01640</name>
</gene>
<sequence length="76" mass="8566">MSTEPDIDRIIENRQKGLQLPQTRKCAPSHVGEGHRVAACNTKGSCQKQAVMDDIILDRTGEYRRRWAVKGCEPSK</sequence>
<dbReference type="Proteomes" id="UP000243006">
    <property type="component" value="Unassembled WGS sequence"/>
</dbReference>
<accession>A0A1Y3EMY3</accession>
<comment type="caution">
    <text evidence="1">The sequence shown here is derived from an EMBL/GenBank/DDBJ whole genome shotgun (WGS) entry which is preliminary data.</text>
</comment>
<protein>
    <submittedName>
        <fullName evidence="1">Uncharacterized protein</fullName>
    </submittedName>
</protein>
<organism evidence="1 2">
    <name type="scientific">Trichinella nativa</name>
    <dbReference type="NCBI Taxonomy" id="6335"/>
    <lineage>
        <taxon>Eukaryota</taxon>
        <taxon>Metazoa</taxon>
        <taxon>Ecdysozoa</taxon>
        <taxon>Nematoda</taxon>
        <taxon>Enoplea</taxon>
        <taxon>Dorylaimia</taxon>
        <taxon>Trichinellida</taxon>
        <taxon>Trichinellidae</taxon>
        <taxon>Trichinella</taxon>
    </lineage>
</organism>
<reference evidence="1 2" key="1">
    <citation type="submission" date="2015-04" db="EMBL/GenBank/DDBJ databases">
        <title>Draft genome of the roundworm Trichinella nativa.</title>
        <authorList>
            <person name="Mitreva M."/>
        </authorList>
    </citation>
    <scope>NUCLEOTIDE SEQUENCE [LARGE SCALE GENOMIC DNA]</scope>
    <source>
        <strain evidence="1 2">ISS45</strain>
    </source>
</reference>
<evidence type="ECO:0000313" key="1">
    <source>
        <dbReference type="EMBL" id="OUC46285.1"/>
    </source>
</evidence>